<comment type="caution">
    <text evidence="1">The sequence shown here is derived from an EMBL/GenBank/DDBJ whole genome shotgun (WGS) entry which is preliminary data.</text>
</comment>
<sequence length="42" mass="4605">MVGRGLDPNKAACTFNQPNVQAAFLNHLSPQKQPALSFCKMM</sequence>
<keyword evidence="2" id="KW-1185">Reference proteome</keyword>
<reference evidence="1 2" key="1">
    <citation type="submission" date="2011-04" db="EMBL/GenBank/DDBJ databases">
        <authorList>
            <person name="Muzny D."/>
            <person name="Qin X."/>
            <person name="Deng J."/>
            <person name="Jiang H."/>
            <person name="Liu Y."/>
            <person name="Qu J."/>
            <person name="Song X.-Z."/>
            <person name="Zhang L."/>
            <person name="Thornton R."/>
            <person name="Coyle M."/>
            <person name="Francisco L."/>
            <person name="Jackson L."/>
            <person name="Javaid M."/>
            <person name="Korchina V."/>
            <person name="Kovar C."/>
            <person name="Mata R."/>
            <person name="Mathew T."/>
            <person name="Ngo R."/>
            <person name="Nguyen L."/>
            <person name="Nguyen N."/>
            <person name="Okwuonu G."/>
            <person name="Ongeri F."/>
            <person name="Pham C."/>
            <person name="Simmons D."/>
            <person name="Wilczek-Boney K."/>
            <person name="Hale W."/>
            <person name="Jakkamsetti A."/>
            <person name="Pham P."/>
            <person name="Ruth R."/>
            <person name="San Lucas F."/>
            <person name="Warren J."/>
            <person name="Zhang J."/>
            <person name="Zhao Z."/>
            <person name="Zhou C."/>
            <person name="Zhu D."/>
            <person name="Lee S."/>
            <person name="Bess C."/>
            <person name="Blankenburg K."/>
            <person name="Forbes L."/>
            <person name="Fu Q."/>
            <person name="Gubbala S."/>
            <person name="Hirani K."/>
            <person name="Jayaseelan J.C."/>
            <person name="Lara F."/>
            <person name="Munidasa M."/>
            <person name="Palculict T."/>
            <person name="Patil S."/>
            <person name="Pu L.-L."/>
            <person name="Saada N."/>
            <person name="Tang L."/>
            <person name="Weissenberger G."/>
            <person name="Zhu Y."/>
            <person name="Hemphill L."/>
            <person name="Shang Y."/>
            <person name="Youmans B."/>
            <person name="Ayvaz T."/>
            <person name="Ross M."/>
            <person name="Santibanez J."/>
            <person name="Aqrawi P."/>
            <person name="Gross S."/>
            <person name="Joshi V."/>
            <person name="Fowler G."/>
            <person name="Nazareth L."/>
            <person name="Reid J."/>
            <person name="Worley K."/>
            <person name="Petrosino J."/>
            <person name="Highlander S."/>
            <person name="Gibbs R."/>
        </authorList>
    </citation>
    <scope>NUCLEOTIDE SEQUENCE [LARGE SCALE GENOMIC DNA]</scope>
    <source>
        <strain evidence="1 2">ATCC 23330</strain>
    </source>
</reference>
<dbReference type="HOGENOM" id="CLU_3252789_0_0_4"/>
<evidence type="ECO:0000313" key="2">
    <source>
        <dbReference type="Proteomes" id="UP000004207"/>
    </source>
</evidence>
<accession>F5S927</accession>
<protein>
    <submittedName>
        <fullName evidence="1">Uncharacterized protein</fullName>
    </submittedName>
</protein>
<dbReference type="AlphaFoldDB" id="F5S927"/>
<organism evidence="1 2">
    <name type="scientific">Kingella kingae ATCC 23330</name>
    <dbReference type="NCBI Taxonomy" id="887327"/>
    <lineage>
        <taxon>Bacteria</taxon>
        <taxon>Pseudomonadati</taxon>
        <taxon>Pseudomonadota</taxon>
        <taxon>Betaproteobacteria</taxon>
        <taxon>Neisseriales</taxon>
        <taxon>Neisseriaceae</taxon>
        <taxon>Kingella</taxon>
    </lineage>
</organism>
<dbReference type="RefSeq" id="WP_003788454.1">
    <property type="nucleotide sequence ID" value="NZ_FOJK01000016.1"/>
</dbReference>
<dbReference type="GeneID" id="93263453"/>
<gene>
    <name evidence="1" type="ORF">HMPREF0476_1710</name>
</gene>
<proteinExistence type="predicted"/>
<dbReference type="EMBL" id="AFHS01000054">
    <property type="protein sequence ID" value="EGK07686.1"/>
    <property type="molecule type" value="Genomic_DNA"/>
</dbReference>
<name>F5S927_KINKI</name>
<evidence type="ECO:0000313" key="1">
    <source>
        <dbReference type="EMBL" id="EGK07686.1"/>
    </source>
</evidence>
<dbReference type="Proteomes" id="UP000004207">
    <property type="component" value="Unassembled WGS sequence"/>
</dbReference>